<dbReference type="GO" id="GO:0005524">
    <property type="term" value="F:ATP binding"/>
    <property type="evidence" value="ECO:0007669"/>
    <property type="project" value="UniProtKB-KW"/>
</dbReference>
<dbReference type="EMBL" id="CP036455">
    <property type="protein sequence ID" value="QBI56142.1"/>
    <property type="molecule type" value="Genomic_DNA"/>
</dbReference>
<keyword evidence="7 10" id="KW-0030">Aminoacyl-tRNA synthetase</keyword>
<comment type="similarity">
    <text evidence="1 10">Belongs to the class-I aminoacyl-tRNA synthetase family.</text>
</comment>
<evidence type="ECO:0000313" key="12">
    <source>
        <dbReference type="Proteomes" id="UP000292235"/>
    </source>
</evidence>
<dbReference type="PANTHER" id="PTHR43766">
    <property type="entry name" value="TRYPTOPHAN--TRNA LIGASE, MITOCHONDRIAL"/>
    <property type="match status" value="1"/>
</dbReference>
<dbReference type="InterPro" id="IPR001412">
    <property type="entry name" value="aa-tRNA-synth_I_CS"/>
</dbReference>
<proteinExistence type="inferred from homology"/>
<evidence type="ECO:0000256" key="10">
    <source>
        <dbReference type="RuleBase" id="RU363036"/>
    </source>
</evidence>
<keyword evidence="6 10" id="KW-0648">Protein biosynthesis</keyword>
<evidence type="ECO:0000313" key="11">
    <source>
        <dbReference type="EMBL" id="QBI56142.1"/>
    </source>
</evidence>
<dbReference type="NCBIfam" id="TIGR00233">
    <property type="entry name" value="trpS"/>
    <property type="match status" value="1"/>
</dbReference>
<sequence length="352" mass="39054">MTDQRMLTGDRPTGKLHLGHYVGSIANRVKLQHQYETWLILADLHMLTTKNARSDIDEISGNARQMVLDSLAAGIEPERATFYLQSAIPEIGELNTLFQNLITVPRLERIPSLKDMASDASKEEMPYGLLGYPVLQAADILCVKANVVPVGKDNHAHVEVTREIARRFNHLYGETFPVPELVTSEVSTLVGTDGHAKASKSLGNVIYLADSAEEVRTKVAAMYTDPNRVRADVPGTVEGNPVFIYHDAFNDDPAQVADLKERYQAGTVGDVEVKDKLAAAINRFLDPIRERRAAFEAQPGLVDQIIVEGTERTRREVQQVVFEVRKAMGLAGAYNQLRRKAERAQKKPATQT</sequence>
<evidence type="ECO:0000256" key="7">
    <source>
        <dbReference type="ARBA" id="ARBA00023146"/>
    </source>
</evidence>
<dbReference type="CDD" id="cd00806">
    <property type="entry name" value="TrpRS_core"/>
    <property type="match status" value="1"/>
</dbReference>
<dbReference type="InterPro" id="IPR002305">
    <property type="entry name" value="aa-tRNA-synth_Ic"/>
</dbReference>
<dbReference type="Proteomes" id="UP000292235">
    <property type="component" value="Chromosome"/>
</dbReference>
<organism evidence="11 12">
    <name type="scientific">Streptomonospora litoralis</name>
    <dbReference type="NCBI Taxonomy" id="2498135"/>
    <lineage>
        <taxon>Bacteria</taxon>
        <taxon>Bacillati</taxon>
        <taxon>Actinomycetota</taxon>
        <taxon>Actinomycetes</taxon>
        <taxon>Streptosporangiales</taxon>
        <taxon>Nocardiopsidaceae</taxon>
        <taxon>Streptomonospora</taxon>
    </lineage>
</organism>
<dbReference type="GO" id="GO:0006436">
    <property type="term" value="P:tryptophanyl-tRNA aminoacylation"/>
    <property type="evidence" value="ECO:0007669"/>
    <property type="project" value="UniProtKB-UniRule"/>
</dbReference>
<dbReference type="RefSeq" id="WP_131100821.1">
    <property type="nucleotide sequence ID" value="NZ_CP036455.1"/>
</dbReference>
<dbReference type="InterPro" id="IPR014729">
    <property type="entry name" value="Rossmann-like_a/b/a_fold"/>
</dbReference>
<dbReference type="Gene3D" id="3.40.50.620">
    <property type="entry name" value="HUPs"/>
    <property type="match status" value="1"/>
</dbReference>
<evidence type="ECO:0000256" key="6">
    <source>
        <dbReference type="ARBA" id="ARBA00022917"/>
    </source>
</evidence>
<dbReference type="PROSITE" id="PS00178">
    <property type="entry name" value="AA_TRNA_LIGASE_I"/>
    <property type="match status" value="1"/>
</dbReference>
<reference evidence="11 12" key="1">
    <citation type="submission" date="2019-02" db="EMBL/GenBank/DDBJ databases">
        <authorList>
            <person name="Khodamoradi S."/>
            <person name="Hahnke R.L."/>
            <person name="Kaempfer P."/>
            <person name="Schumann P."/>
            <person name="Rohde M."/>
            <person name="Steinert M."/>
            <person name="Luzhetskyy A."/>
            <person name="Wink J."/>
            <person name="Ruckert C."/>
        </authorList>
    </citation>
    <scope>NUCLEOTIDE SEQUENCE [LARGE SCALE GENOMIC DNA]</scope>
    <source>
        <strain evidence="11 12">M2</strain>
    </source>
</reference>
<dbReference type="FunFam" id="1.10.240.10:FF:000005">
    <property type="entry name" value="Tryptophan--tRNA ligase"/>
    <property type="match status" value="1"/>
</dbReference>
<dbReference type="Gene3D" id="1.10.240.10">
    <property type="entry name" value="Tyrosyl-Transfer RNA Synthetase"/>
    <property type="match status" value="1"/>
</dbReference>
<evidence type="ECO:0000256" key="4">
    <source>
        <dbReference type="ARBA" id="ARBA00022741"/>
    </source>
</evidence>
<dbReference type="PANTHER" id="PTHR43766:SF1">
    <property type="entry name" value="TRYPTOPHAN--TRNA LIGASE, MITOCHONDRIAL"/>
    <property type="match status" value="1"/>
</dbReference>
<gene>
    <name evidence="11" type="primary">trpS2</name>
    <name evidence="11" type="ORF">EKD16_21945</name>
</gene>
<dbReference type="PRINTS" id="PR01039">
    <property type="entry name" value="TRNASYNTHTRP"/>
</dbReference>
<keyword evidence="3 10" id="KW-0436">Ligase</keyword>
<dbReference type="GO" id="GO:0004830">
    <property type="term" value="F:tryptophan-tRNA ligase activity"/>
    <property type="evidence" value="ECO:0007669"/>
    <property type="project" value="UniProtKB-UniRule"/>
</dbReference>
<dbReference type="SUPFAM" id="SSF52374">
    <property type="entry name" value="Nucleotidylyl transferase"/>
    <property type="match status" value="1"/>
</dbReference>
<evidence type="ECO:0000256" key="9">
    <source>
        <dbReference type="NCBIfam" id="TIGR00233"/>
    </source>
</evidence>
<protein>
    <recommendedName>
        <fullName evidence="2 9">Tryptophan--tRNA ligase</fullName>
        <ecNumber evidence="2 9">6.1.1.2</ecNumber>
    </recommendedName>
</protein>
<evidence type="ECO:0000256" key="8">
    <source>
        <dbReference type="ARBA" id="ARBA00049929"/>
    </source>
</evidence>
<dbReference type="OrthoDB" id="9801042at2"/>
<keyword evidence="5 10" id="KW-0067">ATP-binding</keyword>
<dbReference type="EC" id="6.1.1.2" evidence="2 9"/>
<keyword evidence="4 10" id="KW-0547">Nucleotide-binding</keyword>
<evidence type="ECO:0000256" key="1">
    <source>
        <dbReference type="ARBA" id="ARBA00005594"/>
    </source>
</evidence>
<comment type="catalytic activity">
    <reaction evidence="8">
        <text>tRNA(Trp) + L-tryptophan + ATP = L-tryptophyl-tRNA(Trp) + AMP + diphosphate + H(+)</text>
        <dbReference type="Rhea" id="RHEA:24080"/>
        <dbReference type="Rhea" id="RHEA-COMP:9671"/>
        <dbReference type="Rhea" id="RHEA-COMP:9705"/>
        <dbReference type="ChEBI" id="CHEBI:15378"/>
        <dbReference type="ChEBI" id="CHEBI:30616"/>
        <dbReference type="ChEBI" id="CHEBI:33019"/>
        <dbReference type="ChEBI" id="CHEBI:57912"/>
        <dbReference type="ChEBI" id="CHEBI:78442"/>
        <dbReference type="ChEBI" id="CHEBI:78535"/>
        <dbReference type="ChEBI" id="CHEBI:456215"/>
        <dbReference type="EC" id="6.1.1.2"/>
    </reaction>
</comment>
<evidence type="ECO:0000256" key="5">
    <source>
        <dbReference type="ARBA" id="ARBA00022840"/>
    </source>
</evidence>
<accession>A0A4V0ZK89</accession>
<dbReference type="AlphaFoldDB" id="A0A4V0ZK89"/>
<evidence type="ECO:0000256" key="2">
    <source>
        <dbReference type="ARBA" id="ARBA00013161"/>
    </source>
</evidence>
<evidence type="ECO:0000256" key="3">
    <source>
        <dbReference type="ARBA" id="ARBA00022598"/>
    </source>
</evidence>
<dbReference type="InterPro" id="IPR002306">
    <property type="entry name" value="Trp-tRNA-ligase"/>
</dbReference>
<name>A0A4V0ZK89_9ACTN</name>
<dbReference type="Pfam" id="PF00579">
    <property type="entry name" value="tRNA-synt_1b"/>
    <property type="match status" value="1"/>
</dbReference>
<dbReference type="KEGG" id="strr:EKD16_21945"/>
<dbReference type="InterPro" id="IPR050203">
    <property type="entry name" value="Trp-tRNA_synthetase"/>
</dbReference>
<dbReference type="GO" id="GO:0005829">
    <property type="term" value="C:cytosol"/>
    <property type="evidence" value="ECO:0007669"/>
    <property type="project" value="TreeGrafter"/>
</dbReference>
<keyword evidence="12" id="KW-1185">Reference proteome</keyword>